<keyword evidence="3" id="KW-1185">Reference proteome</keyword>
<sequence length="260" mass="28283">MTRLRALIEQHTGPLKRLHPTEHGGGSDLTALAETEERTVFVKAMRDRGRAGGRRDSLLREIAVAPHLAGVAPQLLWSETGGREWVVAAWEAVQGRAADLRPGSADLPVVADILRRVGELPLPEVAADWPERRWDRFAAGQEHQFAGAALLYTDWHPGNFVVGEGRSWLVDWSWPTRGAAFISPALLIVELVSAGHAPGAAEELVRDSPAWTEASTDAVDAFAVAHARMCRTAAARRPEQTWLAAVADAAACWARHRARG</sequence>
<name>A0A8H9HZR6_9ACTN</name>
<proteinExistence type="predicted"/>
<evidence type="ECO:0000313" key="3">
    <source>
        <dbReference type="Proteomes" id="UP000480804"/>
    </source>
</evidence>
<dbReference type="EMBL" id="BLLO01000017">
    <property type="protein sequence ID" value="GFH78015.1"/>
    <property type="molecule type" value="Genomic_DNA"/>
</dbReference>
<dbReference type="Proteomes" id="UP000660975">
    <property type="component" value="Unassembled WGS sequence"/>
</dbReference>
<evidence type="ECO:0000313" key="4">
    <source>
        <dbReference type="Proteomes" id="UP000660975"/>
    </source>
</evidence>
<evidence type="ECO:0000313" key="2">
    <source>
        <dbReference type="EMBL" id="GGU89160.1"/>
    </source>
</evidence>
<comment type="caution">
    <text evidence="2">The sequence shown here is derived from an EMBL/GenBank/DDBJ whole genome shotgun (WGS) entry which is preliminary data.</text>
</comment>
<dbReference type="RefSeq" id="WP_229842534.1">
    <property type="nucleotide sequence ID" value="NZ_BLLO01000017.1"/>
</dbReference>
<reference evidence="2" key="3">
    <citation type="submission" date="2020-09" db="EMBL/GenBank/DDBJ databases">
        <authorList>
            <person name="Sun Q."/>
            <person name="Ohkuma M."/>
        </authorList>
    </citation>
    <scope>NUCLEOTIDE SEQUENCE</scope>
    <source>
        <strain evidence="2">JCM 4136</strain>
    </source>
</reference>
<reference evidence="1 3" key="2">
    <citation type="submission" date="2020-02" db="EMBL/GenBank/DDBJ databases">
        <title>Whole genome shotgun sequence of Streptomyces gougerotii NBRC 13043.</title>
        <authorList>
            <person name="Ichikawa N."/>
            <person name="Komaki H."/>
            <person name="Tamura T."/>
        </authorList>
    </citation>
    <scope>NUCLEOTIDE SEQUENCE [LARGE SCALE GENOMIC DNA]</scope>
    <source>
        <strain evidence="1 3">NBRC 13043</strain>
    </source>
</reference>
<evidence type="ECO:0008006" key="5">
    <source>
        <dbReference type="Google" id="ProtNLM"/>
    </source>
</evidence>
<dbReference type="SUPFAM" id="SSF56112">
    <property type="entry name" value="Protein kinase-like (PK-like)"/>
    <property type="match status" value="1"/>
</dbReference>
<dbReference type="AlphaFoldDB" id="A0A8H9HZR6"/>
<dbReference type="EMBL" id="BMSC01000021">
    <property type="protein sequence ID" value="GGU89160.1"/>
    <property type="molecule type" value="Genomic_DNA"/>
</dbReference>
<organism evidence="2 4">
    <name type="scientific">Streptomyces gougerotii</name>
    <dbReference type="NCBI Taxonomy" id="53448"/>
    <lineage>
        <taxon>Bacteria</taxon>
        <taxon>Bacillati</taxon>
        <taxon>Actinomycetota</taxon>
        <taxon>Actinomycetes</taxon>
        <taxon>Kitasatosporales</taxon>
        <taxon>Streptomycetaceae</taxon>
        <taxon>Streptomyces</taxon>
        <taxon>Streptomyces diastaticus group</taxon>
    </lineage>
</organism>
<reference evidence="2" key="1">
    <citation type="journal article" date="2014" name="Int. J. Syst. Evol. Microbiol.">
        <title>Complete genome sequence of Corynebacterium casei LMG S-19264T (=DSM 44701T), isolated from a smear-ripened cheese.</title>
        <authorList>
            <consortium name="US DOE Joint Genome Institute (JGI-PGF)"/>
            <person name="Walter F."/>
            <person name="Albersmeier A."/>
            <person name="Kalinowski J."/>
            <person name="Ruckert C."/>
        </authorList>
    </citation>
    <scope>NUCLEOTIDE SEQUENCE</scope>
    <source>
        <strain evidence="2">JCM 4136</strain>
    </source>
</reference>
<gene>
    <name evidence="2" type="ORF">GCM10010227_50070</name>
    <name evidence="1" type="ORF">Sgou_26850</name>
</gene>
<dbReference type="Proteomes" id="UP000480804">
    <property type="component" value="Unassembled WGS sequence"/>
</dbReference>
<protein>
    <recommendedName>
        <fullName evidence="5">Protein kinase</fullName>
    </recommendedName>
</protein>
<accession>A0A8H9HZR6</accession>
<evidence type="ECO:0000313" key="1">
    <source>
        <dbReference type="EMBL" id="GFH78015.1"/>
    </source>
</evidence>
<dbReference type="InterPro" id="IPR011009">
    <property type="entry name" value="Kinase-like_dom_sf"/>
</dbReference>